<gene>
    <name evidence="4" type="ORF">GCM10008119_06850</name>
</gene>
<keyword evidence="2" id="KW-0812">Transmembrane</keyword>
<sequence length="664" mass="77267">MKDFKKDYYKILELNASATIDEVKLAYRKQAKKHHPDLNPDNSECENLIKDINEAYEVLGNKDERFAYDQYLLDKKAKRKYESTTKAQTNKNKRTYTKTTTKYKEERTYLKGKIFIKYCGKHDERDAENILRETFYKLKITQTNAVIEQTCKLQTSEEFLKVFAENKPLNLNIEQPISCQILDKNKLIQNYKLHLLNLTVPNPEITNVTKHEGESFGIITGSFYCYVREIKSYEEEILVDECFGETGESEEKVENGIKYFRKEYYNTDCSKYWGNWIAEIINTKYTGRTQTSGSYIRHEYTYGSSKRSQWSTWKYTPRTVTNNSGCLGSFGSILGIGLGILFILFLIPKLVFLLPFILIPFLLNLLPSKFWNWIFRIAFILFGLLFSFAIISSLIGTSYKKEEQAVVKPKPLIEKPKYTPVINPRPSNQSNQILDTLITHYMTWEDYKGKTYEGNFSVKKSAWDQAHFYKQNLDISGDSENNYDKIIFSLKENDKDKLAGLYSMFDSIERGNKPNPMEFAEIIVSFVQAIPYTIILPNECNSKYYQDEFTAKYLSSPDARCDGFEKYGINTPVEFVANLNGDCDTRTLLLYTVLSHYNYDVALLSSSHYSHSILGINLPYEGVSFNYNNQRYIFWETTVQNIKPGILSDEISNTDYWRISLKSK</sequence>
<feature type="transmembrane region" description="Helical" evidence="2">
    <location>
        <begin position="373"/>
        <end position="395"/>
    </location>
</feature>
<feature type="domain" description="J" evidence="3">
    <location>
        <begin position="7"/>
        <end position="72"/>
    </location>
</feature>
<comment type="caution">
    <text evidence="4">The sequence shown here is derived from an EMBL/GenBank/DDBJ whole genome shotgun (WGS) entry which is preliminary data.</text>
</comment>
<dbReference type="RefSeq" id="WP_188411837.1">
    <property type="nucleotide sequence ID" value="NZ_BMDJ01000001.1"/>
</dbReference>
<name>A0ABQ2BDB7_9SPHI</name>
<dbReference type="EMBL" id="BMDJ01000001">
    <property type="protein sequence ID" value="GGI23275.1"/>
    <property type="molecule type" value="Genomic_DNA"/>
</dbReference>
<keyword evidence="2" id="KW-0472">Membrane</keyword>
<dbReference type="Proteomes" id="UP000645390">
    <property type="component" value="Unassembled WGS sequence"/>
</dbReference>
<organism evidence="4 5">
    <name type="scientific">Pedobacter mendelii</name>
    <dbReference type="NCBI Taxonomy" id="1908240"/>
    <lineage>
        <taxon>Bacteria</taxon>
        <taxon>Pseudomonadati</taxon>
        <taxon>Bacteroidota</taxon>
        <taxon>Sphingobacteriia</taxon>
        <taxon>Sphingobacteriales</taxon>
        <taxon>Sphingobacteriaceae</taxon>
        <taxon>Pedobacter</taxon>
    </lineage>
</organism>
<dbReference type="InterPro" id="IPR051948">
    <property type="entry name" value="Hsp70_co-chaperone_J-domain"/>
</dbReference>
<evidence type="ECO:0000313" key="4">
    <source>
        <dbReference type="EMBL" id="GGI23275.1"/>
    </source>
</evidence>
<dbReference type="InterPro" id="IPR036869">
    <property type="entry name" value="J_dom_sf"/>
</dbReference>
<dbReference type="PANTHER" id="PTHR44360">
    <property type="entry name" value="DNAJ HOMOLOG SUBFAMILY B MEMBER 9"/>
    <property type="match status" value="1"/>
</dbReference>
<evidence type="ECO:0000256" key="2">
    <source>
        <dbReference type="SAM" id="Phobius"/>
    </source>
</evidence>
<dbReference type="SMART" id="SM00271">
    <property type="entry name" value="DnaJ"/>
    <property type="match status" value="1"/>
</dbReference>
<dbReference type="SUPFAM" id="SSF46565">
    <property type="entry name" value="Chaperone J-domain"/>
    <property type="match status" value="1"/>
</dbReference>
<dbReference type="CDD" id="cd06257">
    <property type="entry name" value="DnaJ"/>
    <property type="match status" value="1"/>
</dbReference>
<keyword evidence="2" id="KW-1133">Transmembrane helix</keyword>
<dbReference type="Gene3D" id="1.10.287.110">
    <property type="entry name" value="DnaJ domain"/>
    <property type="match status" value="1"/>
</dbReference>
<dbReference type="Pfam" id="PF00226">
    <property type="entry name" value="DnaJ"/>
    <property type="match status" value="1"/>
</dbReference>
<dbReference type="InterPro" id="IPR001623">
    <property type="entry name" value="DnaJ_domain"/>
</dbReference>
<keyword evidence="5" id="KW-1185">Reference proteome</keyword>
<proteinExistence type="predicted"/>
<dbReference type="PROSITE" id="PS50076">
    <property type="entry name" value="DNAJ_2"/>
    <property type="match status" value="1"/>
</dbReference>
<evidence type="ECO:0000256" key="1">
    <source>
        <dbReference type="ARBA" id="ARBA00023186"/>
    </source>
</evidence>
<evidence type="ECO:0000259" key="3">
    <source>
        <dbReference type="PROSITE" id="PS50076"/>
    </source>
</evidence>
<evidence type="ECO:0000313" key="5">
    <source>
        <dbReference type="Proteomes" id="UP000645390"/>
    </source>
</evidence>
<protein>
    <recommendedName>
        <fullName evidence="3">J domain-containing protein</fullName>
    </recommendedName>
</protein>
<feature type="transmembrane region" description="Helical" evidence="2">
    <location>
        <begin position="327"/>
        <end position="345"/>
    </location>
</feature>
<feature type="transmembrane region" description="Helical" evidence="2">
    <location>
        <begin position="350"/>
        <end position="367"/>
    </location>
</feature>
<dbReference type="PANTHER" id="PTHR44360:SF1">
    <property type="entry name" value="DNAJ HOMOLOG SUBFAMILY B MEMBER 9"/>
    <property type="match status" value="1"/>
</dbReference>
<keyword evidence="1" id="KW-0143">Chaperone</keyword>
<dbReference type="PRINTS" id="PR00625">
    <property type="entry name" value="JDOMAIN"/>
</dbReference>
<reference evidence="5" key="1">
    <citation type="journal article" date="2019" name="Int. J. Syst. Evol. Microbiol.">
        <title>The Global Catalogue of Microorganisms (GCM) 10K type strain sequencing project: providing services to taxonomists for standard genome sequencing and annotation.</title>
        <authorList>
            <consortium name="The Broad Institute Genomics Platform"/>
            <consortium name="The Broad Institute Genome Sequencing Center for Infectious Disease"/>
            <person name="Wu L."/>
            <person name="Ma J."/>
        </authorList>
    </citation>
    <scope>NUCLEOTIDE SEQUENCE [LARGE SCALE GENOMIC DNA]</scope>
    <source>
        <strain evidence="5">CCM 8939</strain>
    </source>
</reference>
<accession>A0ABQ2BDB7</accession>